<evidence type="ECO:0000313" key="2">
    <source>
        <dbReference type="EMBL" id="SMC71043.1"/>
    </source>
</evidence>
<keyword evidence="3" id="KW-1185">Reference proteome</keyword>
<protein>
    <submittedName>
        <fullName evidence="2">Putative F0F1-ATPase subunit Ca2+/Mg2+ transporter</fullName>
    </submittedName>
</protein>
<reference evidence="2 3" key="1">
    <citation type="submission" date="2017-04" db="EMBL/GenBank/DDBJ databases">
        <authorList>
            <person name="Afonso C.L."/>
            <person name="Miller P.J."/>
            <person name="Scott M.A."/>
            <person name="Spackman E."/>
            <person name="Goraichik I."/>
            <person name="Dimitrov K.M."/>
            <person name="Suarez D.L."/>
            <person name="Swayne D.E."/>
        </authorList>
    </citation>
    <scope>NUCLEOTIDE SEQUENCE [LARGE SCALE GENOMIC DNA]</scope>
    <source>
        <strain evidence="2 3">CGMCC 1.12708</strain>
    </source>
</reference>
<dbReference type="Proteomes" id="UP000192393">
    <property type="component" value="Unassembled WGS sequence"/>
</dbReference>
<dbReference type="OrthoDB" id="9798708at2"/>
<evidence type="ECO:0000313" key="3">
    <source>
        <dbReference type="Proteomes" id="UP000192393"/>
    </source>
</evidence>
<proteinExistence type="predicted"/>
<dbReference type="STRING" id="1434700.SAMN06296427_10694"/>
<evidence type="ECO:0000256" key="1">
    <source>
        <dbReference type="SAM" id="Phobius"/>
    </source>
</evidence>
<accession>A0A1W2BDE9</accession>
<dbReference type="EMBL" id="FWXS01000006">
    <property type="protein sequence ID" value="SMC71043.1"/>
    <property type="molecule type" value="Genomic_DNA"/>
</dbReference>
<dbReference type="AlphaFoldDB" id="A0A1W2BDE9"/>
<organism evidence="2 3">
    <name type="scientific">Moheibacter sediminis</name>
    <dbReference type="NCBI Taxonomy" id="1434700"/>
    <lineage>
        <taxon>Bacteria</taxon>
        <taxon>Pseudomonadati</taxon>
        <taxon>Bacteroidota</taxon>
        <taxon>Flavobacteriia</taxon>
        <taxon>Flavobacteriales</taxon>
        <taxon>Weeksellaceae</taxon>
        <taxon>Moheibacter</taxon>
    </lineage>
</organism>
<sequence>MSEERKNKPVNKYLQLTSIAFQMMAIMLVFIWLGRKADENWNSSATNYYTLLGTLVGLGISLYLILKQLKNIK</sequence>
<name>A0A1W2BDE9_9FLAO</name>
<keyword evidence="1" id="KW-1133">Transmembrane helix</keyword>
<dbReference type="Pfam" id="PF09527">
    <property type="entry name" value="ATPase_gene1"/>
    <property type="match status" value="1"/>
</dbReference>
<dbReference type="RefSeq" id="WP_084017580.1">
    <property type="nucleotide sequence ID" value="NZ_FWXS01000006.1"/>
</dbReference>
<gene>
    <name evidence="2" type="ORF">SAMN06296427_10694</name>
</gene>
<keyword evidence="1" id="KW-0472">Membrane</keyword>
<feature type="transmembrane region" description="Helical" evidence="1">
    <location>
        <begin position="46"/>
        <end position="66"/>
    </location>
</feature>
<feature type="transmembrane region" description="Helical" evidence="1">
    <location>
        <begin position="12"/>
        <end position="34"/>
    </location>
</feature>
<keyword evidence="1" id="KW-0812">Transmembrane</keyword>
<dbReference type="InterPro" id="IPR032820">
    <property type="entry name" value="ATPase_put"/>
</dbReference>